<proteinExistence type="predicted"/>
<dbReference type="SUPFAM" id="SSF49599">
    <property type="entry name" value="TRAF domain-like"/>
    <property type="match status" value="1"/>
</dbReference>
<evidence type="ECO:0000313" key="4">
    <source>
        <dbReference type="Proteomes" id="UP000663829"/>
    </source>
</evidence>
<dbReference type="AlphaFoldDB" id="A0A815DDM8"/>
<reference evidence="2" key="1">
    <citation type="submission" date="2021-02" db="EMBL/GenBank/DDBJ databases">
        <authorList>
            <person name="Nowell W R."/>
        </authorList>
    </citation>
    <scope>NUCLEOTIDE SEQUENCE</scope>
</reference>
<dbReference type="Proteomes" id="UP000663829">
    <property type="component" value="Unassembled WGS sequence"/>
</dbReference>
<feature type="coiled-coil region" evidence="1">
    <location>
        <begin position="101"/>
        <end position="135"/>
    </location>
</feature>
<dbReference type="OrthoDB" id="9049620at2759"/>
<dbReference type="EMBL" id="CAJOBC010035278">
    <property type="protein sequence ID" value="CAF4112117.1"/>
    <property type="molecule type" value="Genomic_DNA"/>
</dbReference>
<dbReference type="InterPro" id="IPR013083">
    <property type="entry name" value="Znf_RING/FYVE/PHD"/>
</dbReference>
<protein>
    <recommendedName>
        <fullName evidence="5">TNF receptor-associated factor 6</fullName>
    </recommendedName>
</protein>
<comment type="caution">
    <text evidence="2">The sequence shown here is derived from an EMBL/GenBank/DDBJ whole genome shotgun (WGS) entry which is preliminary data.</text>
</comment>
<dbReference type="Gene3D" id="3.30.40.10">
    <property type="entry name" value="Zinc/RING finger domain, C3HC4 (zinc finger)"/>
    <property type="match status" value="1"/>
</dbReference>
<organism evidence="2 4">
    <name type="scientific">Didymodactylos carnosus</name>
    <dbReference type="NCBI Taxonomy" id="1234261"/>
    <lineage>
        <taxon>Eukaryota</taxon>
        <taxon>Metazoa</taxon>
        <taxon>Spiralia</taxon>
        <taxon>Gnathifera</taxon>
        <taxon>Rotifera</taxon>
        <taxon>Eurotatoria</taxon>
        <taxon>Bdelloidea</taxon>
        <taxon>Philodinida</taxon>
        <taxon>Philodinidae</taxon>
        <taxon>Didymodactylos</taxon>
    </lineage>
</organism>
<evidence type="ECO:0008006" key="5">
    <source>
        <dbReference type="Google" id="ProtNLM"/>
    </source>
</evidence>
<dbReference type="EMBL" id="CAJNOQ010012288">
    <property type="protein sequence ID" value="CAF1296636.1"/>
    <property type="molecule type" value="Genomic_DNA"/>
</dbReference>
<evidence type="ECO:0000256" key="1">
    <source>
        <dbReference type="SAM" id="Coils"/>
    </source>
</evidence>
<gene>
    <name evidence="2" type="ORF">GPM918_LOCUS28308</name>
    <name evidence="3" type="ORF">SRO942_LOCUS28797</name>
</gene>
<keyword evidence="1" id="KW-0175">Coiled coil</keyword>
<sequence>MCPFQCQPFKQRRCPPVIADMLSKLKIECFYKQNGCPEELNYEALEQHELDCQYQLKQCRGCNQVLLRKEIEEHENICDFIQIQCQLCGVTHQRQTPHQQIDCLLNRQIHLEDRVKQLEKENKSLKDENAFIMKIFQTKFGIQNP</sequence>
<evidence type="ECO:0000313" key="3">
    <source>
        <dbReference type="EMBL" id="CAF4112117.1"/>
    </source>
</evidence>
<name>A0A815DDM8_9BILA</name>
<keyword evidence="4" id="KW-1185">Reference proteome</keyword>
<evidence type="ECO:0000313" key="2">
    <source>
        <dbReference type="EMBL" id="CAF1296636.1"/>
    </source>
</evidence>
<dbReference type="Proteomes" id="UP000681722">
    <property type="component" value="Unassembled WGS sequence"/>
</dbReference>
<accession>A0A815DDM8</accession>